<dbReference type="EMBL" id="PCSW01000105">
    <property type="protein sequence ID" value="PIP57368.1"/>
    <property type="molecule type" value="Genomic_DNA"/>
</dbReference>
<keyword evidence="1" id="KW-1133">Transmembrane helix</keyword>
<evidence type="ECO:0000256" key="1">
    <source>
        <dbReference type="SAM" id="Phobius"/>
    </source>
</evidence>
<feature type="transmembrane region" description="Helical" evidence="1">
    <location>
        <begin position="134"/>
        <end position="151"/>
    </location>
</feature>
<keyword evidence="1" id="KW-0812">Transmembrane</keyword>
<sequence length="152" mass="17017">MLETPHALLGAAIAVKLGNPLLSIPIAFASHFVLEKVPHWNPHLNYETDKYGKPTKNSTIIVVIDSSLALILGSAIAFRQPNMLMVVNVFLSSFAAVLPDLIEAPYFFLNVRNNEHIKRWIKFQKSIQVDAPPFWGLLTQVITIAAVFLWLK</sequence>
<feature type="transmembrane region" description="Helical" evidence="1">
    <location>
        <begin position="59"/>
        <end position="78"/>
    </location>
</feature>
<feature type="transmembrane region" description="Helical" evidence="1">
    <location>
        <begin position="85"/>
        <end position="102"/>
    </location>
</feature>
<keyword evidence="1" id="KW-0472">Membrane</keyword>
<organism evidence="2 3">
    <name type="scientific">Candidatus Woesebacteria bacterium CG22_combo_CG10-13_8_21_14_all_39_10</name>
    <dbReference type="NCBI Taxonomy" id="1975059"/>
    <lineage>
        <taxon>Bacteria</taxon>
        <taxon>Candidatus Woeseibacteriota</taxon>
    </lineage>
</organism>
<proteinExistence type="predicted"/>
<gene>
    <name evidence="2" type="ORF">COX03_03475</name>
</gene>
<dbReference type="AlphaFoldDB" id="A0A2H0BK28"/>
<protein>
    <submittedName>
        <fullName evidence="2">Uncharacterized protein</fullName>
    </submittedName>
</protein>
<dbReference type="Proteomes" id="UP000229847">
    <property type="component" value="Unassembled WGS sequence"/>
</dbReference>
<evidence type="ECO:0000313" key="3">
    <source>
        <dbReference type="Proteomes" id="UP000229847"/>
    </source>
</evidence>
<accession>A0A2H0BK28</accession>
<evidence type="ECO:0000313" key="2">
    <source>
        <dbReference type="EMBL" id="PIP57368.1"/>
    </source>
</evidence>
<comment type="caution">
    <text evidence="2">The sequence shown here is derived from an EMBL/GenBank/DDBJ whole genome shotgun (WGS) entry which is preliminary data.</text>
</comment>
<name>A0A2H0BK28_9BACT</name>
<reference evidence="2 3" key="1">
    <citation type="submission" date="2017-09" db="EMBL/GenBank/DDBJ databases">
        <title>Depth-based differentiation of microbial function through sediment-hosted aquifers and enrichment of novel symbionts in the deep terrestrial subsurface.</title>
        <authorList>
            <person name="Probst A.J."/>
            <person name="Ladd B."/>
            <person name="Jarett J.K."/>
            <person name="Geller-Mcgrath D.E."/>
            <person name="Sieber C.M."/>
            <person name="Emerson J.B."/>
            <person name="Anantharaman K."/>
            <person name="Thomas B.C."/>
            <person name="Malmstrom R."/>
            <person name="Stieglmeier M."/>
            <person name="Klingl A."/>
            <person name="Woyke T."/>
            <person name="Ryan C.M."/>
            <person name="Banfield J.F."/>
        </authorList>
    </citation>
    <scope>NUCLEOTIDE SEQUENCE [LARGE SCALE GENOMIC DNA]</scope>
    <source>
        <strain evidence="2">CG22_combo_CG10-13_8_21_14_all_39_10</strain>
    </source>
</reference>